<dbReference type="Proteomes" id="UP000663929">
    <property type="component" value="Chromosome"/>
</dbReference>
<dbReference type="RefSeq" id="WP_237377396.1">
    <property type="nucleotide sequence ID" value="NZ_CP071793.1"/>
</dbReference>
<dbReference type="InterPro" id="IPR002881">
    <property type="entry name" value="DUF58"/>
</dbReference>
<evidence type="ECO:0000313" key="2">
    <source>
        <dbReference type="EMBL" id="QTD47730.1"/>
    </source>
</evidence>
<reference evidence="2" key="1">
    <citation type="submission" date="2021-03" db="EMBL/GenBank/DDBJ databases">
        <title>Acanthopleuribacteraceae sp. M133.</title>
        <authorList>
            <person name="Wang G."/>
        </authorList>
    </citation>
    <scope>NUCLEOTIDE SEQUENCE</scope>
    <source>
        <strain evidence="2">M133</strain>
    </source>
</reference>
<proteinExistence type="predicted"/>
<sequence>MSTSHIAGLSPSVLMGIKNLLVRARSVVEGALVGEHVSPFRGGSIEFAQHRSYSPGDELRYIDWRLFARTDHYHVKQFEVTTNLRAYILLDSSGSMSYPEGQGVAKHDYAATLVAALSYILIQQSDAVSVTTHRDDDVIFLPPRSQVAYLQQICQIIENTKPAGDHDILQLLKFAQDRIVQRSLVVLFSDFLVDLDQLMAKIRILQSRGHDLMIYQILHRDELEFPFSRFYRFESMEDPRFMVADSKQIRAQYMEALQEHQDQLRAAMRKIGVDFQTVHTEESPSRVIANCLNGPMRAKKLRKLY</sequence>
<dbReference type="SUPFAM" id="SSF53300">
    <property type="entry name" value="vWA-like"/>
    <property type="match status" value="1"/>
</dbReference>
<dbReference type="EMBL" id="CP071793">
    <property type="protein sequence ID" value="QTD47730.1"/>
    <property type="molecule type" value="Genomic_DNA"/>
</dbReference>
<dbReference type="AlphaFoldDB" id="A0A8A4TDU2"/>
<dbReference type="PANTHER" id="PTHR33608:SF7">
    <property type="entry name" value="DUF58 DOMAIN-CONTAINING PROTEIN"/>
    <property type="match status" value="1"/>
</dbReference>
<dbReference type="InterPro" id="IPR036465">
    <property type="entry name" value="vWFA_dom_sf"/>
</dbReference>
<feature type="domain" description="DUF58" evidence="1">
    <location>
        <begin position="50"/>
        <end position="262"/>
    </location>
</feature>
<evidence type="ECO:0000313" key="3">
    <source>
        <dbReference type="Proteomes" id="UP000663929"/>
    </source>
</evidence>
<dbReference type="KEGG" id="scor:J3U87_19245"/>
<accession>A0A8A4TDU2</accession>
<name>A0A8A4TDU2_SULCO</name>
<keyword evidence="3" id="KW-1185">Reference proteome</keyword>
<gene>
    <name evidence="2" type="ORF">J3U87_19245</name>
</gene>
<dbReference type="Pfam" id="PF01882">
    <property type="entry name" value="DUF58"/>
    <property type="match status" value="1"/>
</dbReference>
<organism evidence="2 3">
    <name type="scientific">Sulfidibacter corallicola</name>
    <dbReference type="NCBI Taxonomy" id="2818388"/>
    <lineage>
        <taxon>Bacteria</taxon>
        <taxon>Pseudomonadati</taxon>
        <taxon>Acidobacteriota</taxon>
        <taxon>Holophagae</taxon>
        <taxon>Acanthopleuribacterales</taxon>
        <taxon>Acanthopleuribacteraceae</taxon>
        <taxon>Sulfidibacter</taxon>
    </lineage>
</organism>
<dbReference type="Gene3D" id="3.40.50.410">
    <property type="entry name" value="von Willebrand factor, type A domain"/>
    <property type="match status" value="1"/>
</dbReference>
<dbReference type="PANTHER" id="PTHR33608">
    <property type="entry name" value="BLL2464 PROTEIN"/>
    <property type="match status" value="1"/>
</dbReference>
<evidence type="ECO:0000259" key="1">
    <source>
        <dbReference type="Pfam" id="PF01882"/>
    </source>
</evidence>
<protein>
    <submittedName>
        <fullName evidence="2">DUF58 domain-containing protein</fullName>
    </submittedName>
</protein>